<dbReference type="PATRIC" id="fig|1278073.3.peg.6743"/>
<dbReference type="KEGG" id="msd:MYSTI_06645"/>
<reference evidence="2 3" key="1">
    <citation type="journal article" date="2013" name="Genome Announc.">
        <title>Complete genome sequence of Myxococcus stipitatus strain DSM 14675, a fruiting myxobacterium.</title>
        <authorList>
            <person name="Huntley S."/>
            <person name="Kneip S."/>
            <person name="Treuner-Lange A."/>
            <person name="Sogaard-Andersen L."/>
        </authorList>
    </citation>
    <scope>NUCLEOTIDE SEQUENCE [LARGE SCALE GENOMIC DNA]</scope>
    <source>
        <strain evidence="3">DSM 14675 / JCM 12634 / Mx s8</strain>
    </source>
</reference>
<dbReference type="STRING" id="1278073.MYSTI_06645"/>
<evidence type="ECO:0000313" key="2">
    <source>
        <dbReference type="EMBL" id="AGC47918.1"/>
    </source>
</evidence>
<evidence type="ECO:0000313" key="3">
    <source>
        <dbReference type="Proteomes" id="UP000011131"/>
    </source>
</evidence>
<feature type="domain" description="Immunity MXAN-0049 protein" evidence="1">
    <location>
        <begin position="103"/>
        <end position="199"/>
    </location>
</feature>
<gene>
    <name evidence="2" type="ordered locus">MYSTI_06645</name>
</gene>
<proteinExistence type="predicted"/>
<dbReference type="AlphaFoldDB" id="L7UIV1"/>
<organism evidence="2 3">
    <name type="scientific">Myxococcus stipitatus (strain DSM 14675 / JCM 12634 / Mx s8)</name>
    <dbReference type="NCBI Taxonomy" id="1278073"/>
    <lineage>
        <taxon>Bacteria</taxon>
        <taxon>Pseudomonadati</taxon>
        <taxon>Myxococcota</taxon>
        <taxon>Myxococcia</taxon>
        <taxon>Myxococcales</taxon>
        <taxon>Cystobacterineae</taxon>
        <taxon>Myxococcaceae</taxon>
        <taxon>Myxococcus</taxon>
    </lineage>
</organism>
<keyword evidence="3" id="KW-1185">Reference proteome</keyword>
<accession>L7UIV1</accession>
<sequence length="199" mass="22499">MIVVGMTAMQKHARYFRLKPDMLNGRWSLGEPLDRQGREPDDFREFTSGRPAQPFGRLTLPIDEPGRRLDYSTAGAALTPVVHVRVATLFAELAPDDVQLIPVDIEGCPDEYLLLVATRLVRCIDDKASEEVLLWKPEDERPDLEGQYRSVYGLRIDRTKVGDAKVFRPWGWTVALIVSEDIKTAMDRAKVSGAKFEEV</sequence>
<dbReference type="InterPro" id="IPR012433">
    <property type="entry name" value="Imm11"/>
</dbReference>
<dbReference type="Proteomes" id="UP000011131">
    <property type="component" value="Chromosome"/>
</dbReference>
<dbReference type="EMBL" id="CP004025">
    <property type="protein sequence ID" value="AGC47918.1"/>
    <property type="molecule type" value="Genomic_DNA"/>
</dbReference>
<dbReference type="Pfam" id="PF07791">
    <property type="entry name" value="Imm11"/>
    <property type="match status" value="1"/>
</dbReference>
<evidence type="ECO:0000259" key="1">
    <source>
        <dbReference type="Pfam" id="PF07791"/>
    </source>
</evidence>
<dbReference type="HOGENOM" id="CLU_091669_0_0_7"/>
<name>L7UIV1_MYXSD</name>
<protein>
    <recommendedName>
        <fullName evidence="1">Immunity MXAN-0049 protein domain-containing protein</fullName>
    </recommendedName>
</protein>